<name>A0ABR6XLJ6_9BURK</name>
<feature type="chain" id="PRO_5045599915" description="Lipoprotein" evidence="1">
    <location>
        <begin position="21"/>
        <end position="237"/>
    </location>
</feature>
<evidence type="ECO:0000256" key="1">
    <source>
        <dbReference type="SAM" id="SignalP"/>
    </source>
</evidence>
<sequence length="237" mass="25311">MNQLLIILSALLLVACASVAPVLPSDNHVAVNFQRPDAGAFIVMLPPEAELPELQPGLAPLKAQLHKQIKAAGYRVAMLDESNYATIWAQEVQAVGGIYDPVTGNPREAEFARALVALAQRVAAETKAVLILRPRLIMRTAKLTGAGAVWDGQQRRVPTLGLDGGSIRYDGNTQGVSVQLIALTSNGALALRTYGGASLPWRANLITKQNEFRPDLFDNDVEMSDAVALALGPLVSK</sequence>
<evidence type="ECO:0008006" key="4">
    <source>
        <dbReference type="Google" id="ProtNLM"/>
    </source>
</evidence>
<feature type="signal peptide" evidence="1">
    <location>
        <begin position="1"/>
        <end position="20"/>
    </location>
</feature>
<accession>A0ABR6XLJ6</accession>
<protein>
    <recommendedName>
        <fullName evidence="4">Lipoprotein</fullName>
    </recommendedName>
</protein>
<dbReference type="EMBL" id="JACOFT010000009">
    <property type="protein sequence ID" value="MBC3813226.1"/>
    <property type="molecule type" value="Genomic_DNA"/>
</dbReference>
<organism evidence="2 3">
    <name type="scientific">Undibacterium aquatile</name>
    <dbReference type="NCBI Taxonomy" id="1537398"/>
    <lineage>
        <taxon>Bacteria</taxon>
        <taxon>Pseudomonadati</taxon>
        <taxon>Pseudomonadota</taxon>
        <taxon>Betaproteobacteria</taxon>
        <taxon>Burkholderiales</taxon>
        <taxon>Oxalobacteraceae</taxon>
        <taxon>Undibacterium</taxon>
    </lineage>
</organism>
<comment type="caution">
    <text evidence="2">The sequence shown here is derived from an EMBL/GenBank/DDBJ whole genome shotgun (WGS) entry which is preliminary data.</text>
</comment>
<keyword evidence="3" id="KW-1185">Reference proteome</keyword>
<gene>
    <name evidence="2" type="ORF">H8K26_17430</name>
</gene>
<evidence type="ECO:0000313" key="3">
    <source>
        <dbReference type="Proteomes" id="UP000637632"/>
    </source>
</evidence>
<keyword evidence="1" id="KW-0732">Signal</keyword>
<dbReference type="Proteomes" id="UP000637632">
    <property type="component" value="Unassembled WGS sequence"/>
</dbReference>
<evidence type="ECO:0000313" key="2">
    <source>
        <dbReference type="EMBL" id="MBC3813226.1"/>
    </source>
</evidence>
<proteinExistence type="predicted"/>
<dbReference type="RefSeq" id="WP_190481309.1">
    <property type="nucleotide sequence ID" value="NZ_JACOFT010000009.1"/>
</dbReference>
<reference evidence="2 3" key="1">
    <citation type="submission" date="2020-08" db="EMBL/GenBank/DDBJ databases">
        <title>Novel species isolated from subtropical streams in China.</title>
        <authorList>
            <person name="Lu H."/>
        </authorList>
    </citation>
    <scope>NUCLEOTIDE SEQUENCE [LARGE SCALE GENOMIC DNA]</scope>
    <source>
        <strain evidence="2 3">CCTCC AB 2015119</strain>
    </source>
</reference>